<dbReference type="Pfam" id="PF11461">
    <property type="entry name" value="RILP"/>
    <property type="match status" value="1"/>
</dbReference>
<dbReference type="RefSeq" id="XP_026278873.1">
    <property type="nucleotide sequence ID" value="XM_026423088.2"/>
</dbReference>
<sequence>MPYLEEQELEDTMDDSKPEVSVIDVYDIASEIGKEFEKMIDVYGTDAVINLMPKVINALEQLEGLATRNERENNQIQELKARIAQLEKDKIGKAEDRQRFEMELEQIEEHWREESRDLEAMVSHLQEENRKLSSVLAEKKQAEKAPDPGALLSPEVDMALVQRLRGLVDRLKDQLRQRDRELLSKQTEMESLSSQVEQLTIISRELRRKQRLGQTQIHSLIDERADFLAQLHDQQREVQSLRQRLGLAEKENEDLSISAQDSPDLTNKVIYDKDDPNRPRFTTQELKDILHERNELKARVSDLEDELEMYRPKEPPKSPQEEELIVEGPLPQEPDDAPWKKSDSGIRKLLVCLAICLLLAPPTRSSDGISTALWAGLVDIDTTGNLQLHTFLRL</sequence>
<keyword evidence="2" id="KW-0653">Protein transport</keyword>
<dbReference type="InterPro" id="IPR021563">
    <property type="entry name" value="RILP_dimer"/>
</dbReference>
<dbReference type="Proteomes" id="UP000504606">
    <property type="component" value="Unplaced"/>
</dbReference>
<keyword evidence="3 4" id="KW-0175">Coiled coil</keyword>
<keyword evidence="1" id="KW-0813">Transport</keyword>
<dbReference type="InterPro" id="IPR034743">
    <property type="entry name" value="RH1"/>
</dbReference>
<feature type="coiled-coil region" evidence="4">
    <location>
        <begin position="55"/>
        <end position="258"/>
    </location>
</feature>
<accession>A0A6J1SDW9</accession>
<evidence type="ECO:0000259" key="7">
    <source>
        <dbReference type="PROSITE" id="PS51777"/>
    </source>
</evidence>
<dbReference type="GO" id="GO:0046983">
    <property type="term" value="F:protein dimerization activity"/>
    <property type="evidence" value="ECO:0007669"/>
    <property type="project" value="InterPro"/>
</dbReference>
<name>A0A6J1SDW9_FRAOC</name>
<reference evidence="9" key="1">
    <citation type="submission" date="2025-08" db="UniProtKB">
        <authorList>
            <consortium name="RefSeq"/>
        </authorList>
    </citation>
    <scope>IDENTIFICATION</scope>
    <source>
        <tissue evidence="9">Whole organism</tissue>
    </source>
</reference>
<protein>
    <submittedName>
        <fullName evidence="9">RILP-like protein homolog isoform X4</fullName>
    </submittedName>
</protein>
<dbReference type="InterPro" id="IPR051241">
    <property type="entry name" value="DZIP_RILPL"/>
</dbReference>
<evidence type="ECO:0000259" key="6">
    <source>
        <dbReference type="PROSITE" id="PS51776"/>
    </source>
</evidence>
<dbReference type="Gene3D" id="6.10.230.10">
    <property type="match status" value="1"/>
</dbReference>
<dbReference type="GO" id="GO:0051959">
    <property type="term" value="F:dynein light intermediate chain binding"/>
    <property type="evidence" value="ECO:0007669"/>
    <property type="project" value="TreeGrafter"/>
</dbReference>
<dbReference type="PROSITE" id="PS51776">
    <property type="entry name" value="RH1"/>
    <property type="match status" value="1"/>
</dbReference>
<dbReference type="CTD" id="31090"/>
<feature type="domain" description="RH2" evidence="7">
    <location>
        <begin position="278"/>
        <end position="349"/>
    </location>
</feature>
<evidence type="ECO:0000256" key="2">
    <source>
        <dbReference type="ARBA" id="ARBA00022927"/>
    </source>
</evidence>
<dbReference type="GO" id="GO:0036064">
    <property type="term" value="C:ciliary basal body"/>
    <property type="evidence" value="ECO:0007669"/>
    <property type="project" value="TreeGrafter"/>
</dbReference>
<dbReference type="GO" id="GO:0031267">
    <property type="term" value="F:small GTPase binding"/>
    <property type="evidence" value="ECO:0007669"/>
    <property type="project" value="TreeGrafter"/>
</dbReference>
<dbReference type="PROSITE" id="PS51777">
    <property type="entry name" value="RH2"/>
    <property type="match status" value="1"/>
</dbReference>
<feature type="region of interest" description="Disordered" evidence="5">
    <location>
        <begin position="301"/>
        <end position="341"/>
    </location>
</feature>
<dbReference type="GeneID" id="113206831"/>
<evidence type="ECO:0000313" key="8">
    <source>
        <dbReference type="Proteomes" id="UP000504606"/>
    </source>
</evidence>
<dbReference type="AlphaFoldDB" id="A0A6J1SDW9"/>
<keyword evidence="8" id="KW-1185">Reference proteome</keyword>
<dbReference type="CDD" id="cd14445">
    <property type="entry name" value="RILP-like"/>
    <property type="match status" value="1"/>
</dbReference>
<dbReference type="InterPro" id="IPR034744">
    <property type="entry name" value="RH2"/>
</dbReference>
<evidence type="ECO:0000256" key="1">
    <source>
        <dbReference type="ARBA" id="ARBA00022448"/>
    </source>
</evidence>
<dbReference type="Gene3D" id="1.20.58.1770">
    <property type="match status" value="1"/>
</dbReference>
<dbReference type="PANTHER" id="PTHR21502">
    <property type="entry name" value="ZINC FINGER PROTEIN DZIP1"/>
    <property type="match status" value="1"/>
</dbReference>
<evidence type="ECO:0000256" key="3">
    <source>
        <dbReference type="ARBA" id="ARBA00023054"/>
    </source>
</evidence>
<organism evidence="8 9">
    <name type="scientific">Frankliniella occidentalis</name>
    <name type="common">Western flower thrips</name>
    <name type="synonym">Euthrips occidentalis</name>
    <dbReference type="NCBI Taxonomy" id="133901"/>
    <lineage>
        <taxon>Eukaryota</taxon>
        <taxon>Metazoa</taxon>
        <taxon>Ecdysozoa</taxon>
        <taxon>Arthropoda</taxon>
        <taxon>Hexapoda</taxon>
        <taxon>Insecta</taxon>
        <taxon>Pterygota</taxon>
        <taxon>Neoptera</taxon>
        <taxon>Paraneoptera</taxon>
        <taxon>Thysanoptera</taxon>
        <taxon>Terebrantia</taxon>
        <taxon>Thripoidea</taxon>
        <taxon>Thripidae</taxon>
        <taxon>Frankliniella</taxon>
    </lineage>
</organism>
<dbReference type="GO" id="GO:0015031">
    <property type="term" value="P:protein transport"/>
    <property type="evidence" value="ECO:0007669"/>
    <property type="project" value="UniProtKB-KW"/>
</dbReference>
<dbReference type="GO" id="GO:0005737">
    <property type="term" value="C:cytoplasm"/>
    <property type="evidence" value="ECO:0007669"/>
    <property type="project" value="TreeGrafter"/>
</dbReference>
<dbReference type="SUPFAM" id="SSF161256">
    <property type="entry name" value="RILP dimerisation region"/>
    <property type="match status" value="1"/>
</dbReference>
<evidence type="ECO:0000256" key="5">
    <source>
        <dbReference type="SAM" id="MobiDB-lite"/>
    </source>
</evidence>
<evidence type="ECO:0000256" key="4">
    <source>
        <dbReference type="SAM" id="Coils"/>
    </source>
</evidence>
<evidence type="ECO:0000313" key="9">
    <source>
        <dbReference type="RefSeq" id="XP_026278873.1"/>
    </source>
</evidence>
<dbReference type="Pfam" id="PF09744">
    <property type="entry name" value="RH1"/>
    <property type="match status" value="1"/>
</dbReference>
<feature type="domain" description="RH1" evidence="6">
    <location>
        <begin position="8"/>
        <end position="96"/>
    </location>
</feature>
<gene>
    <name evidence="9" type="primary">LOC113206831</name>
</gene>
<proteinExistence type="predicted"/>
<dbReference type="PANTHER" id="PTHR21502:SF4">
    <property type="entry name" value="RILP-LIKE PROTEIN HOMOLOG"/>
    <property type="match status" value="1"/>
</dbReference>
<dbReference type="GO" id="GO:0060271">
    <property type="term" value="P:cilium assembly"/>
    <property type="evidence" value="ECO:0007669"/>
    <property type="project" value="TreeGrafter"/>
</dbReference>
<feature type="compositionally biased region" description="Basic and acidic residues" evidence="5">
    <location>
        <begin position="301"/>
        <end position="320"/>
    </location>
</feature>